<feature type="transmembrane region" description="Helical" evidence="1">
    <location>
        <begin position="255"/>
        <end position="273"/>
    </location>
</feature>
<keyword evidence="1" id="KW-1133">Transmembrane helix</keyword>
<feature type="transmembrane region" description="Helical" evidence="1">
    <location>
        <begin position="220"/>
        <end position="243"/>
    </location>
</feature>
<keyword evidence="1" id="KW-0812">Transmembrane</keyword>
<keyword evidence="1" id="KW-0472">Membrane</keyword>
<feature type="transmembrane region" description="Helical" evidence="1">
    <location>
        <begin position="102"/>
        <end position="124"/>
    </location>
</feature>
<feature type="transmembrane region" description="Helical" evidence="1">
    <location>
        <begin position="319"/>
        <end position="336"/>
    </location>
</feature>
<evidence type="ECO:0000313" key="3">
    <source>
        <dbReference type="Proteomes" id="UP000249495"/>
    </source>
</evidence>
<name>A0A2X3VCB3_9STRE</name>
<feature type="transmembrane region" description="Helical" evidence="1">
    <location>
        <begin position="342"/>
        <end position="359"/>
    </location>
</feature>
<sequence>MPKILSKRVSNYELFFDLAVVLAIGQLTSAMHISHIGGMEIFAFIMANIILFNVWINEVFYFNKYGDSRIHDIYTIIALMFVIGNIALNFDVDFDHFYAGSSVVRIFNLLLMAAYAIIALQHFLKGRKLGFSQDIKLSMWTQIIFALAPAGFALGLIPVNLWTMGIYLIPNLLPLLTQRYFDHRSVNFPHAVERLQLVTILTFGETVIGIIKTYPLSDSLFLGALFFFGMATLFVFYMGQTFLNLNHHQETASTALFYAHLLIFIGVNVFTVGTEFLADHHHADLGFILFFCGIISFYAGVLATSPYNQDIYRLTKKAWLQYGLTLALALGLMLFFRHQQLVLVLILIVLNRLMMQFSIKNRRRARERYQIPHPDPNQNIRDFS</sequence>
<dbReference type="InterPro" id="IPR010640">
    <property type="entry name" value="Low_temperature_requirement_A"/>
</dbReference>
<dbReference type="PANTHER" id="PTHR36840:SF1">
    <property type="entry name" value="BLL5714 PROTEIN"/>
    <property type="match status" value="1"/>
</dbReference>
<feature type="transmembrane region" description="Helical" evidence="1">
    <location>
        <begin position="285"/>
        <end position="307"/>
    </location>
</feature>
<feature type="transmembrane region" description="Helical" evidence="1">
    <location>
        <begin position="144"/>
        <end position="169"/>
    </location>
</feature>
<protein>
    <submittedName>
        <fullName evidence="2">Low temperature requirement A protein</fullName>
    </submittedName>
</protein>
<dbReference type="EMBL" id="LS483343">
    <property type="protein sequence ID" value="SQF39014.1"/>
    <property type="molecule type" value="Genomic_DNA"/>
</dbReference>
<dbReference type="RefSeq" id="WP_018031067.1">
    <property type="nucleotide sequence ID" value="NZ_LS483343.1"/>
</dbReference>
<dbReference type="Proteomes" id="UP000249495">
    <property type="component" value="Chromosome 1"/>
</dbReference>
<dbReference type="Pfam" id="PF06772">
    <property type="entry name" value="LtrA"/>
    <property type="match status" value="1"/>
</dbReference>
<evidence type="ECO:0000313" key="2">
    <source>
        <dbReference type="EMBL" id="SQF39014.1"/>
    </source>
</evidence>
<accession>A0A2X3VCB3</accession>
<dbReference type="PANTHER" id="PTHR36840">
    <property type="entry name" value="BLL5714 PROTEIN"/>
    <property type="match status" value="1"/>
</dbReference>
<dbReference type="AlphaFoldDB" id="A0A2X3VCB3"/>
<feature type="transmembrane region" description="Helical" evidence="1">
    <location>
        <begin position="41"/>
        <end position="61"/>
    </location>
</feature>
<feature type="transmembrane region" description="Helical" evidence="1">
    <location>
        <begin position="12"/>
        <end position="35"/>
    </location>
</feature>
<evidence type="ECO:0000256" key="1">
    <source>
        <dbReference type="SAM" id="Phobius"/>
    </source>
</evidence>
<organism evidence="2 3">
    <name type="scientific">Streptococcus ferus</name>
    <dbReference type="NCBI Taxonomy" id="1345"/>
    <lineage>
        <taxon>Bacteria</taxon>
        <taxon>Bacillati</taxon>
        <taxon>Bacillota</taxon>
        <taxon>Bacilli</taxon>
        <taxon>Lactobacillales</taxon>
        <taxon>Streptococcaceae</taxon>
        <taxon>Streptococcus</taxon>
    </lineage>
</organism>
<dbReference type="KEGG" id="sfer:NCTC12278_00079"/>
<proteinExistence type="predicted"/>
<gene>
    <name evidence="2" type="ORF">NCTC12278_00079</name>
</gene>
<dbReference type="OrthoDB" id="9798526at2"/>
<reference evidence="2 3" key="1">
    <citation type="submission" date="2018-06" db="EMBL/GenBank/DDBJ databases">
        <authorList>
            <consortium name="Pathogen Informatics"/>
            <person name="Doyle S."/>
        </authorList>
    </citation>
    <scope>NUCLEOTIDE SEQUENCE [LARGE SCALE GENOMIC DNA]</scope>
    <source>
        <strain evidence="2 3">NCTC12278</strain>
    </source>
</reference>
<dbReference type="STRING" id="1123303.GCA_000372425_01759"/>
<keyword evidence="3" id="KW-1185">Reference proteome</keyword>
<feature type="transmembrane region" description="Helical" evidence="1">
    <location>
        <begin position="73"/>
        <end position="90"/>
    </location>
</feature>